<gene>
    <name evidence="2" type="ORF">EGH73_05370</name>
</gene>
<proteinExistence type="predicted"/>
<dbReference type="RefSeq" id="WP_123280988.1">
    <property type="nucleotide sequence ID" value="NZ_DALZAR010000016.1"/>
</dbReference>
<accession>A0A3N0XCU8</accession>
<feature type="transmembrane region" description="Helical" evidence="1">
    <location>
        <begin position="97"/>
        <end position="120"/>
    </location>
</feature>
<dbReference type="EMBL" id="RJTU01000034">
    <property type="protein sequence ID" value="ROI14169.1"/>
    <property type="molecule type" value="Genomic_DNA"/>
</dbReference>
<organism evidence="2 3">
    <name type="scientific">Epilithonimonas hominis</name>
    <dbReference type="NCBI Taxonomy" id="420404"/>
    <lineage>
        <taxon>Bacteria</taxon>
        <taxon>Pseudomonadati</taxon>
        <taxon>Bacteroidota</taxon>
        <taxon>Flavobacteriia</taxon>
        <taxon>Flavobacteriales</taxon>
        <taxon>Weeksellaceae</taxon>
        <taxon>Chryseobacterium group</taxon>
        <taxon>Epilithonimonas</taxon>
    </lineage>
</organism>
<keyword evidence="1" id="KW-1133">Transmembrane helix</keyword>
<name>A0A3N0XCU8_9FLAO</name>
<evidence type="ECO:0000313" key="2">
    <source>
        <dbReference type="EMBL" id="ROI14169.1"/>
    </source>
</evidence>
<evidence type="ECO:0000256" key="1">
    <source>
        <dbReference type="SAM" id="Phobius"/>
    </source>
</evidence>
<dbReference type="AlphaFoldDB" id="A0A3N0XCU8"/>
<reference evidence="3" key="1">
    <citation type="submission" date="2018-11" db="EMBL/GenBank/DDBJ databases">
        <title>Proposal to divide the Flavobacteriaceae and reorganize its genera based on Amino Acid Identity values calculated from whole genome sequences.</title>
        <authorList>
            <person name="Nicholson A.C."/>
            <person name="Gulvik C.A."/>
            <person name="Whitney A.M."/>
            <person name="Humrighouse B.W."/>
            <person name="Bell M."/>
            <person name="Holmes B."/>
            <person name="Steigerwalt A."/>
            <person name="Villarma A."/>
            <person name="Sheth M."/>
            <person name="Batra D."/>
            <person name="Pryor J."/>
            <person name="Bernardet J.-F."/>
            <person name="Hugo C."/>
            <person name="Kampfer P."/>
            <person name="Newman J."/>
            <person name="Mcquiston J."/>
        </authorList>
    </citation>
    <scope>NUCLEOTIDE SEQUENCE [LARGE SCALE GENOMIC DNA]</scope>
    <source>
        <strain evidence="3">DSM 22165</strain>
    </source>
</reference>
<comment type="caution">
    <text evidence="2">The sequence shown here is derived from an EMBL/GenBank/DDBJ whole genome shotgun (WGS) entry which is preliminary data.</text>
</comment>
<sequence>MDNTEQNGEELLQRIVESCKTNTESTIKTQESLEDFTALLLECEHSLRSGFALNEEIFGVQKKILKETISQIPQMITAELSKDSLKIINSFNRKSNFVWIVFGVVLLSLLTILLSGNLALKWYAESIRSKSELRQEILSEFEKDGKQLYPKNDVQQLENNTKLLRKWIEKNPKDAEKFLRFKDGYEAR</sequence>
<evidence type="ECO:0000313" key="3">
    <source>
        <dbReference type="Proteomes" id="UP000267623"/>
    </source>
</evidence>
<keyword evidence="1" id="KW-0472">Membrane</keyword>
<dbReference type="Proteomes" id="UP000267623">
    <property type="component" value="Unassembled WGS sequence"/>
</dbReference>
<keyword evidence="1" id="KW-0812">Transmembrane</keyword>
<protein>
    <submittedName>
        <fullName evidence="2">Uncharacterized protein</fullName>
    </submittedName>
</protein>